<protein>
    <submittedName>
        <fullName evidence="1">Uncharacterized protein</fullName>
    </submittedName>
</protein>
<dbReference type="VEuPathDB" id="ToxoDB:CSUI_007818"/>
<name>A0A2C6KPC2_9APIC</name>
<sequence length="72" mass="7843">MVTSGRDTKEPARILESREVVARGVVCRVLQAGSESVTAGVKPKKHISGTWSGVQITCPGVVHFSRRLRLQE</sequence>
<dbReference type="RefSeq" id="XP_067920063.1">
    <property type="nucleotide sequence ID" value="XM_068067961.1"/>
</dbReference>
<dbReference type="Proteomes" id="UP000221165">
    <property type="component" value="Unassembled WGS sequence"/>
</dbReference>
<evidence type="ECO:0000313" key="1">
    <source>
        <dbReference type="EMBL" id="PHJ18355.1"/>
    </source>
</evidence>
<reference evidence="1 2" key="1">
    <citation type="journal article" date="2017" name="Int. J. Parasitol.">
        <title>The genome of the protozoan parasite Cystoisospora suis and a reverse vaccinology approach to identify vaccine candidates.</title>
        <authorList>
            <person name="Palmieri N."/>
            <person name="Shrestha A."/>
            <person name="Ruttkowski B."/>
            <person name="Beck T."/>
            <person name="Vogl C."/>
            <person name="Tomley F."/>
            <person name="Blake D.P."/>
            <person name="Joachim A."/>
        </authorList>
    </citation>
    <scope>NUCLEOTIDE SEQUENCE [LARGE SCALE GENOMIC DNA]</scope>
    <source>
        <strain evidence="1 2">Wien I</strain>
    </source>
</reference>
<comment type="caution">
    <text evidence="1">The sequence shown here is derived from an EMBL/GenBank/DDBJ whole genome shotgun (WGS) entry which is preliminary data.</text>
</comment>
<evidence type="ECO:0000313" key="2">
    <source>
        <dbReference type="Proteomes" id="UP000221165"/>
    </source>
</evidence>
<dbReference type="GeneID" id="94431172"/>
<gene>
    <name evidence="1" type="ORF">CSUI_007818</name>
</gene>
<proteinExistence type="predicted"/>
<keyword evidence="2" id="KW-1185">Reference proteome</keyword>
<dbReference type="AlphaFoldDB" id="A0A2C6KPC2"/>
<organism evidence="1 2">
    <name type="scientific">Cystoisospora suis</name>
    <dbReference type="NCBI Taxonomy" id="483139"/>
    <lineage>
        <taxon>Eukaryota</taxon>
        <taxon>Sar</taxon>
        <taxon>Alveolata</taxon>
        <taxon>Apicomplexa</taxon>
        <taxon>Conoidasida</taxon>
        <taxon>Coccidia</taxon>
        <taxon>Eucoccidiorida</taxon>
        <taxon>Eimeriorina</taxon>
        <taxon>Sarcocystidae</taxon>
        <taxon>Cystoisospora</taxon>
    </lineage>
</organism>
<dbReference type="EMBL" id="MIGC01004200">
    <property type="protein sequence ID" value="PHJ18355.1"/>
    <property type="molecule type" value="Genomic_DNA"/>
</dbReference>
<accession>A0A2C6KPC2</accession>